<comment type="subcellular location">
    <subcellularLocation>
        <location evidence="1">Cell outer membrane</location>
        <topology evidence="1">Multi-pass membrane protein</topology>
    </subcellularLocation>
</comment>
<name>A0A0P0RLG2_9BURK</name>
<dbReference type="InterPro" id="IPR023614">
    <property type="entry name" value="Porin_dom_sf"/>
</dbReference>
<dbReference type="InterPro" id="IPR033900">
    <property type="entry name" value="Gram_neg_porin_domain"/>
</dbReference>
<keyword evidence="3" id="KW-0813">Transport</keyword>
<evidence type="ECO:0000256" key="3">
    <source>
        <dbReference type="ARBA" id="ARBA00022448"/>
    </source>
</evidence>
<feature type="compositionally biased region" description="Basic and acidic residues" evidence="11">
    <location>
        <begin position="1"/>
        <end position="21"/>
    </location>
</feature>
<accession>A0A0P0RLG2</accession>
<protein>
    <submittedName>
        <fullName evidence="13">Porin, Gram-negative type</fullName>
    </submittedName>
</protein>
<evidence type="ECO:0000256" key="6">
    <source>
        <dbReference type="ARBA" id="ARBA00022729"/>
    </source>
</evidence>
<keyword evidence="9" id="KW-0472">Membrane</keyword>
<dbReference type="InterPro" id="IPR002299">
    <property type="entry name" value="Porin_Neis"/>
</dbReference>
<evidence type="ECO:0000256" key="7">
    <source>
        <dbReference type="ARBA" id="ARBA00023065"/>
    </source>
</evidence>
<dbReference type="KEGG" id="bcai:K788_0006250"/>
<dbReference type="PANTHER" id="PTHR34501:SF9">
    <property type="entry name" value="MAJOR OUTER MEMBRANE PROTEIN P.IA"/>
    <property type="match status" value="1"/>
</dbReference>
<dbReference type="GO" id="GO:0009279">
    <property type="term" value="C:cell outer membrane"/>
    <property type="evidence" value="ECO:0007669"/>
    <property type="project" value="UniProtKB-SubCell"/>
</dbReference>
<geneLocation type="plasmid" evidence="14"/>
<keyword evidence="6" id="KW-0732">Signal</keyword>
<dbReference type="InterPro" id="IPR050298">
    <property type="entry name" value="Gram-neg_bact_OMP"/>
</dbReference>
<keyword evidence="10" id="KW-0998">Cell outer membrane</keyword>
<reference evidence="13 14" key="1">
    <citation type="journal article" date="2014" name="Genome Announc.">
        <title>Draft Genome Sequence of the Haloacid-Degrading Burkholderia caribensis Strain MBA4.</title>
        <authorList>
            <person name="Pan Y."/>
            <person name="Kong K.F."/>
            <person name="Tsang J.S."/>
        </authorList>
    </citation>
    <scope>NUCLEOTIDE SEQUENCE [LARGE SCALE GENOMIC DNA]</scope>
    <source>
        <strain evidence="13 14">MBA4</strain>
        <plasmid evidence="14">Plasmid</plasmid>
    </source>
</reference>
<evidence type="ECO:0000256" key="2">
    <source>
        <dbReference type="ARBA" id="ARBA00011233"/>
    </source>
</evidence>
<keyword evidence="13" id="KW-0614">Plasmid</keyword>
<evidence type="ECO:0000256" key="8">
    <source>
        <dbReference type="ARBA" id="ARBA00023114"/>
    </source>
</evidence>
<dbReference type="GO" id="GO:0015288">
    <property type="term" value="F:porin activity"/>
    <property type="evidence" value="ECO:0007669"/>
    <property type="project" value="UniProtKB-KW"/>
</dbReference>
<feature type="region of interest" description="Disordered" evidence="11">
    <location>
        <begin position="1"/>
        <end position="23"/>
    </location>
</feature>
<dbReference type="PRINTS" id="PR00184">
    <property type="entry name" value="NEISSPPORIN"/>
</dbReference>
<feature type="domain" description="Porin" evidence="12">
    <location>
        <begin position="38"/>
        <end position="311"/>
    </location>
</feature>
<evidence type="ECO:0000256" key="11">
    <source>
        <dbReference type="SAM" id="MobiDB-lite"/>
    </source>
</evidence>
<dbReference type="GO" id="GO:0046930">
    <property type="term" value="C:pore complex"/>
    <property type="evidence" value="ECO:0007669"/>
    <property type="project" value="UniProtKB-KW"/>
</dbReference>
<proteinExistence type="predicted"/>
<sequence>MTSKPFEEFKQQQKPGKMEVKRMKRSTSSVKAVVIGAAIVGGAPAFAQSSVTLYGIVDNGLAYQSSSTSLGSTSNGHSVVKMTPGVWAGSRFGLKGGEDLGGGTKAIFQLESGFNSSTGAQQYTNAMFGRLAYVGVTNPTYGTFTAGRQYASYYQLLSPYSPTTWITGFYGAHPGDIDGLDTIYRANNTLEYTSPKLYGLTVSGSYSLGGVAGSVNQGSTWTTAIQYAMGPIGLAVGFSRINNSTSGGGAWGADSTTTNGGSQIGVSALTNGYQTARAQQRFAVGGGYTFNSAWDVTATYSNVQYIPGINSKFTDTAIFNTAGAVLHWKPAVTWDFAAGYSYTRATRANGISDSASYQQFNLSQYYSLSKRTGLYALEAYQHANGKTLGTNGAGQIIDATASIGDGFNSTPSSTASQFAFGLGVIHRF</sequence>
<gene>
    <name evidence="13" type="ORF">K788_0006250</name>
</gene>
<dbReference type="SUPFAM" id="SSF56935">
    <property type="entry name" value="Porins"/>
    <property type="match status" value="1"/>
</dbReference>
<dbReference type="GO" id="GO:0006811">
    <property type="term" value="P:monoatomic ion transport"/>
    <property type="evidence" value="ECO:0007669"/>
    <property type="project" value="UniProtKB-KW"/>
</dbReference>
<evidence type="ECO:0000313" key="13">
    <source>
        <dbReference type="EMBL" id="ALL69674.1"/>
    </source>
</evidence>
<dbReference type="AlphaFoldDB" id="A0A0P0RLG2"/>
<keyword evidence="8" id="KW-0626">Porin</keyword>
<keyword evidence="7" id="KW-0406">Ion transport</keyword>
<evidence type="ECO:0000313" key="14">
    <source>
        <dbReference type="Proteomes" id="UP000019146"/>
    </source>
</evidence>
<evidence type="ECO:0000259" key="12">
    <source>
        <dbReference type="Pfam" id="PF13609"/>
    </source>
</evidence>
<evidence type="ECO:0000256" key="4">
    <source>
        <dbReference type="ARBA" id="ARBA00022452"/>
    </source>
</evidence>
<keyword evidence="4" id="KW-1134">Transmembrane beta strand</keyword>
<dbReference type="Proteomes" id="UP000019146">
    <property type="component" value="Plasmid unnamed"/>
</dbReference>
<evidence type="ECO:0000256" key="1">
    <source>
        <dbReference type="ARBA" id="ARBA00004571"/>
    </source>
</evidence>
<keyword evidence="5" id="KW-0812">Transmembrane</keyword>
<comment type="subunit">
    <text evidence="2">Homotrimer.</text>
</comment>
<evidence type="ECO:0000256" key="9">
    <source>
        <dbReference type="ARBA" id="ARBA00023136"/>
    </source>
</evidence>
<dbReference type="Pfam" id="PF13609">
    <property type="entry name" value="Porin_4"/>
    <property type="match status" value="1"/>
</dbReference>
<dbReference type="EMBL" id="CP012748">
    <property type="protein sequence ID" value="ALL69674.1"/>
    <property type="molecule type" value="Genomic_DNA"/>
</dbReference>
<dbReference type="PANTHER" id="PTHR34501">
    <property type="entry name" value="PROTEIN YDDL-RELATED"/>
    <property type="match status" value="1"/>
</dbReference>
<organism evidence="13 14">
    <name type="scientific">Paraburkholderia caribensis MBA4</name>
    <dbReference type="NCBI Taxonomy" id="1323664"/>
    <lineage>
        <taxon>Bacteria</taxon>
        <taxon>Pseudomonadati</taxon>
        <taxon>Pseudomonadota</taxon>
        <taxon>Betaproteobacteria</taxon>
        <taxon>Burkholderiales</taxon>
        <taxon>Burkholderiaceae</taxon>
        <taxon>Paraburkholderia</taxon>
    </lineage>
</organism>
<evidence type="ECO:0000256" key="5">
    <source>
        <dbReference type="ARBA" id="ARBA00022692"/>
    </source>
</evidence>
<evidence type="ECO:0000256" key="10">
    <source>
        <dbReference type="ARBA" id="ARBA00023237"/>
    </source>
</evidence>
<dbReference type="CDD" id="cd00342">
    <property type="entry name" value="gram_neg_porins"/>
    <property type="match status" value="1"/>
</dbReference>
<dbReference type="Gene3D" id="2.40.160.10">
    <property type="entry name" value="Porin"/>
    <property type="match status" value="1"/>
</dbReference>